<keyword evidence="5 13" id="KW-0479">Metal-binding</keyword>
<evidence type="ECO:0000256" key="8">
    <source>
        <dbReference type="ARBA" id="ARBA00022840"/>
    </source>
</evidence>
<comment type="cofactor">
    <cofactor evidence="13">
        <name>Zn(2+)</name>
        <dbReference type="ChEBI" id="CHEBI:29105"/>
    </cofactor>
    <text evidence="13">Binds 1 zinc ion per subunit.</text>
</comment>
<dbReference type="PRINTS" id="PR01047">
    <property type="entry name" value="TRNASYNTHTHR"/>
</dbReference>
<comment type="subunit">
    <text evidence="13">Homodimer.</text>
</comment>
<evidence type="ECO:0000256" key="9">
    <source>
        <dbReference type="ARBA" id="ARBA00022884"/>
    </source>
</evidence>
<dbReference type="SMART" id="SM00863">
    <property type="entry name" value="tRNA_SAD"/>
    <property type="match status" value="1"/>
</dbReference>
<name>A0A858PX38_9RICK</name>
<dbReference type="PANTHER" id="PTHR11451">
    <property type="entry name" value="THREONINE-TRNA LIGASE"/>
    <property type="match status" value="1"/>
</dbReference>
<dbReference type="PROSITE" id="PS50862">
    <property type="entry name" value="AA_TRNA_LIGASE_II"/>
    <property type="match status" value="1"/>
</dbReference>
<feature type="region of interest" description="Catalytic" evidence="13">
    <location>
        <begin position="243"/>
        <end position="534"/>
    </location>
</feature>
<feature type="binding site" evidence="13">
    <location>
        <position position="385"/>
    </location>
    <ligand>
        <name>Zn(2+)</name>
        <dbReference type="ChEBI" id="CHEBI:29105"/>
        <note>catalytic</note>
    </ligand>
</feature>
<comment type="catalytic activity">
    <reaction evidence="12 13">
        <text>tRNA(Thr) + L-threonine + ATP = L-threonyl-tRNA(Thr) + AMP + diphosphate + H(+)</text>
        <dbReference type="Rhea" id="RHEA:24624"/>
        <dbReference type="Rhea" id="RHEA-COMP:9670"/>
        <dbReference type="Rhea" id="RHEA-COMP:9704"/>
        <dbReference type="ChEBI" id="CHEBI:15378"/>
        <dbReference type="ChEBI" id="CHEBI:30616"/>
        <dbReference type="ChEBI" id="CHEBI:33019"/>
        <dbReference type="ChEBI" id="CHEBI:57926"/>
        <dbReference type="ChEBI" id="CHEBI:78442"/>
        <dbReference type="ChEBI" id="CHEBI:78534"/>
        <dbReference type="ChEBI" id="CHEBI:456215"/>
        <dbReference type="EC" id="6.1.1.3"/>
    </reaction>
</comment>
<evidence type="ECO:0000256" key="3">
    <source>
        <dbReference type="ARBA" id="ARBA00022555"/>
    </source>
</evidence>
<evidence type="ECO:0000313" key="15">
    <source>
        <dbReference type="EMBL" id="QJC27138.1"/>
    </source>
</evidence>
<feature type="domain" description="Aminoacyl-transfer RNA synthetases class-II family profile" evidence="14">
    <location>
        <begin position="231"/>
        <end position="534"/>
    </location>
</feature>
<dbReference type="KEGG" id="aplt:ANPL_00045"/>
<reference evidence="15 16" key="1">
    <citation type="journal article" date="2020" name="Pathogens">
        <title>First Whole Genome Sequence of Anaplasma platys, an Obligate Intracellular Rickettsial Pathogen of Dogs.</title>
        <authorList>
            <person name="Llanes A."/>
            <person name="Rajeev S."/>
        </authorList>
    </citation>
    <scope>NUCLEOTIDE SEQUENCE [LARGE SCALE GENOMIC DNA]</scope>
    <source>
        <strain evidence="15 16">S3</strain>
    </source>
</reference>
<dbReference type="InterPro" id="IPR002320">
    <property type="entry name" value="Thr-tRNA-ligase_IIa"/>
</dbReference>
<dbReference type="InterPro" id="IPR036621">
    <property type="entry name" value="Anticodon-bd_dom_sf"/>
</dbReference>
<dbReference type="HAMAP" id="MF_00184">
    <property type="entry name" value="Thr_tRNA_synth"/>
    <property type="match status" value="1"/>
</dbReference>
<dbReference type="AlphaFoldDB" id="A0A858PX38"/>
<feature type="binding site" evidence="13">
    <location>
        <position position="511"/>
    </location>
    <ligand>
        <name>Zn(2+)</name>
        <dbReference type="ChEBI" id="CHEBI:29105"/>
        <note>catalytic</note>
    </ligand>
</feature>
<evidence type="ECO:0000256" key="4">
    <source>
        <dbReference type="ARBA" id="ARBA00022598"/>
    </source>
</evidence>
<evidence type="ECO:0000256" key="10">
    <source>
        <dbReference type="ARBA" id="ARBA00022917"/>
    </source>
</evidence>
<keyword evidence="2 13" id="KW-0963">Cytoplasm</keyword>
<dbReference type="RefSeq" id="WP_169192801.1">
    <property type="nucleotide sequence ID" value="NZ_CP046391.1"/>
</dbReference>
<proteinExistence type="inferred from homology"/>
<dbReference type="InterPro" id="IPR045864">
    <property type="entry name" value="aa-tRNA-synth_II/BPL/LPL"/>
</dbReference>
<dbReference type="EMBL" id="CP046391">
    <property type="protein sequence ID" value="QJC27138.1"/>
    <property type="molecule type" value="Genomic_DNA"/>
</dbReference>
<dbReference type="SUPFAM" id="SSF55186">
    <property type="entry name" value="ThrRS/AlaRS common domain"/>
    <property type="match status" value="1"/>
</dbReference>
<keyword evidence="8 13" id="KW-0067">ATP-binding</keyword>
<dbReference type="Gene3D" id="3.30.980.10">
    <property type="entry name" value="Threonyl-trna Synthetase, Chain A, domain 2"/>
    <property type="match status" value="1"/>
</dbReference>
<dbReference type="Gene3D" id="3.40.50.800">
    <property type="entry name" value="Anticodon-binding domain"/>
    <property type="match status" value="1"/>
</dbReference>
<dbReference type="InterPro" id="IPR033728">
    <property type="entry name" value="ThrRS_core"/>
</dbReference>
<dbReference type="GO" id="GO:0006435">
    <property type="term" value="P:threonyl-tRNA aminoacylation"/>
    <property type="evidence" value="ECO:0007669"/>
    <property type="project" value="UniProtKB-UniRule"/>
</dbReference>
<evidence type="ECO:0000256" key="6">
    <source>
        <dbReference type="ARBA" id="ARBA00022741"/>
    </source>
</evidence>
<dbReference type="Pfam" id="PF03129">
    <property type="entry name" value="HGTP_anticodon"/>
    <property type="match status" value="1"/>
</dbReference>
<dbReference type="CDD" id="cd00771">
    <property type="entry name" value="ThrRS_core"/>
    <property type="match status" value="1"/>
</dbReference>
<comment type="subcellular location">
    <subcellularLocation>
        <location evidence="13">Cytoplasm</location>
    </subcellularLocation>
</comment>
<evidence type="ECO:0000259" key="14">
    <source>
        <dbReference type="PROSITE" id="PS50862"/>
    </source>
</evidence>
<dbReference type="InterPro" id="IPR004154">
    <property type="entry name" value="Anticodon-bd"/>
</dbReference>
<dbReference type="GO" id="GO:0005737">
    <property type="term" value="C:cytoplasm"/>
    <property type="evidence" value="ECO:0007669"/>
    <property type="project" value="UniProtKB-SubCell"/>
</dbReference>
<keyword evidence="7 13" id="KW-0862">Zinc</keyword>
<dbReference type="EC" id="6.1.1.3" evidence="13"/>
<sequence>MITISTAPGISSSRTFSHPISGREVVDSMLKERRDEIVGLIINNTVHCLDVVIDKDTQIEPILLTSKEAHTILQNTAAVVLALSLLELFPEVFLALGGAKDDGFHYDFDLKSSLSEKDLTTIEKHIKKIAGENLPLISQFLDKTSAQMHFTSAKNIFKQDFLASGGETVPVCKIGKDLLLPVNGVVAPATGFLKAYKLTKLSGVYWQGESSNKMIHRIDGMAFFSASALEERLRLIKEAELRDHRRIAKELEICHIQNEALGQVFWHDKGLTLFRTVEQYIRGKLRNHGYSEIKTPIMVDRSLWERSGHWDKFKDNMFVVSDESKELAIKPMNCPCHVQIYKFKTRSYKDLPLRIAEFGTCHRNEPSGSLYGLMRVRGFTQDDAHIFCTPEQIQGEVLQFYRLLVEVYADFGFHDITVKLSDRPQNRIGSDDLWTLAENSLVNAMETAGVAYELNKGDGAFYGPKLEFILKDALGRSWQCGTVQLDFVLPTRLEAYYVGADGEKHHPVMIHRAILGTLERFLGILIEHYAGKLPAWLSPVQLAVITVNEDALEYARSLKKMAEEHDVRVELMASAESIGNKIRKSIFNKVPVSWVVGAAEVEQGLVSVRNLGSAAACCMGADKALKSLLTCVSIR</sequence>
<evidence type="ECO:0000256" key="11">
    <source>
        <dbReference type="ARBA" id="ARBA00023146"/>
    </source>
</evidence>
<dbReference type="Gene3D" id="3.30.930.10">
    <property type="entry name" value="Bira Bifunctional Protein, Domain 2"/>
    <property type="match status" value="1"/>
</dbReference>
<feature type="binding site" evidence="13">
    <location>
        <position position="334"/>
    </location>
    <ligand>
        <name>Zn(2+)</name>
        <dbReference type="ChEBI" id="CHEBI:29105"/>
        <note>catalytic</note>
    </ligand>
</feature>
<keyword evidence="10 13" id="KW-0648">Protein biosynthesis</keyword>
<evidence type="ECO:0000256" key="13">
    <source>
        <dbReference type="HAMAP-Rule" id="MF_00184"/>
    </source>
</evidence>
<evidence type="ECO:0000256" key="12">
    <source>
        <dbReference type="ARBA" id="ARBA00049515"/>
    </source>
</evidence>
<organism evidence="15 16">
    <name type="scientific">Anaplasma platys</name>
    <dbReference type="NCBI Taxonomy" id="949"/>
    <lineage>
        <taxon>Bacteria</taxon>
        <taxon>Pseudomonadati</taxon>
        <taxon>Pseudomonadota</taxon>
        <taxon>Alphaproteobacteria</taxon>
        <taxon>Rickettsiales</taxon>
        <taxon>Anaplasmataceae</taxon>
        <taxon>Anaplasma</taxon>
    </lineage>
</organism>
<dbReference type="InterPro" id="IPR006195">
    <property type="entry name" value="aa-tRNA-synth_II"/>
</dbReference>
<dbReference type="Pfam" id="PF00587">
    <property type="entry name" value="tRNA-synt_2b"/>
    <property type="match status" value="1"/>
</dbReference>
<dbReference type="InterPro" id="IPR018163">
    <property type="entry name" value="Thr/Ala-tRNA-synth_IIc_edit"/>
</dbReference>
<dbReference type="GO" id="GO:0005524">
    <property type="term" value="F:ATP binding"/>
    <property type="evidence" value="ECO:0007669"/>
    <property type="project" value="UniProtKB-UniRule"/>
</dbReference>
<protein>
    <recommendedName>
        <fullName evidence="13">Threonine--tRNA ligase</fullName>
        <ecNumber evidence="13">6.1.1.3</ecNumber>
    </recommendedName>
    <alternativeName>
        <fullName evidence="13">Threonyl-tRNA synthetase</fullName>
        <shortName evidence="13">ThrRS</shortName>
    </alternativeName>
</protein>
<evidence type="ECO:0000256" key="5">
    <source>
        <dbReference type="ARBA" id="ARBA00022723"/>
    </source>
</evidence>
<dbReference type="GO" id="GO:0004829">
    <property type="term" value="F:threonine-tRNA ligase activity"/>
    <property type="evidence" value="ECO:0007669"/>
    <property type="project" value="UniProtKB-UniRule"/>
</dbReference>
<evidence type="ECO:0000256" key="2">
    <source>
        <dbReference type="ARBA" id="ARBA00022490"/>
    </source>
</evidence>
<keyword evidence="4 13" id="KW-0436">Ligase</keyword>
<keyword evidence="3 13" id="KW-0820">tRNA-binding</keyword>
<dbReference type="SUPFAM" id="SSF52954">
    <property type="entry name" value="Class II aaRS ABD-related"/>
    <property type="match status" value="1"/>
</dbReference>
<comment type="similarity">
    <text evidence="1 13">Belongs to the class-II aminoacyl-tRNA synthetase family.</text>
</comment>
<evidence type="ECO:0000256" key="1">
    <source>
        <dbReference type="ARBA" id="ARBA00008226"/>
    </source>
</evidence>
<dbReference type="InterPro" id="IPR002314">
    <property type="entry name" value="aa-tRNA-synt_IIb"/>
</dbReference>
<dbReference type="NCBIfam" id="TIGR00418">
    <property type="entry name" value="thrS"/>
    <property type="match status" value="1"/>
</dbReference>
<keyword evidence="11 13" id="KW-0030">Aminoacyl-tRNA synthetase</keyword>
<dbReference type="FunFam" id="3.30.930.10:FF:000002">
    <property type="entry name" value="Threonine--tRNA ligase"/>
    <property type="match status" value="1"/>
</dbReference>
<dbReference type="InterPro" id="IPR012947">
    <property type="entry name" value="tRNA_SAD"/>
</dbReference>
<keyword evidence="16" id="KW-1185">Reference proteome</keyword>
<dbReference type="GO" id="GO:0046872">
    <property type="term" value="F:metal ion binding"/>
    <property type="evidence" value="ECO:0007669"/>
    <property type="project" value="UniProtKB-KW"/>
</dbReference>
<keyword evidence="6 13" id="KW-0547">Nucleotide-binding</keyword>
<accession>A0A858PX38</accession>
<dbReference type="PANTHER" id="PTHR11451:SF44">
    <property type="entry name" value="THREONINE--TRNA LIGASE, CHLOROPLASTIC_MITOCHONDRIAL 2"/>
    <property type="match status" value="1"/>
</dbReference>
<dbReference type="SUPFAM" id="SSF55681">
    <property type="entry name" value="Class II aaRS and biotin synthetases"/>
    <property type="match status" value="1"/>
</dbReference>
<evidence type="ECO:0000256" key="7">
    <source>
        <dbReference type="ARBA" id="ARBA00022833"/>
    </source>
</evidence>
<keyword evidence="9 13" id="KW-0694">RNA-binding</keyword>
<dbReference type="GO" id="GO:0000049">
    <property type="term" value="F:tRNA binding"/>
    <property type="evidence" value="ECO:0007669"/>
    <property type="project" value="UniProtKB-KW"/>
</dbReference>
<gene>
    <name evidence="13 15" type="primary">thrS</name>
    <name evidence="15" type="ORF">ANPL_00045</name>
</gene>
<evidence type="ECO:0000313" key="16">
    <source>
        <dbReference type="Proteomes" id="UP000500930"/>
    </source>
</evidence>
<dbReference type="Proteomes" id="UP000500930">
    <property type="component" value="Chromosome"/>
</dbReference>